<organism evidence="4 5">
    <name type="scientific">Ramlibacter lithotrophicus</name>
    <dbReference type="NCBI Taxonomy" id="2606681"/>
    <lineage>
        <taxon>Bacteria</taxon>
        <taxon>Pseudomonadati</taxon>
        <taxon>Pseudomonadota</taxon>
        <taxon>Betaproteobacteria</taxon>
        <taxon>Burkholderiales</taxon>
        <taxon>Comamonadaceae</taxon>
        <taxon>Ramlibacter</taxon>
    </lineage>
</organism>
<keyword evidence="2" id="KW-1133">Transmembrane helix</keyword>
<dbReference type="InterPro" id="IPR021834">
    <property type="entry name" value="DUF3426"/>
</dbReference>
<dbReference type="RefSeq" id="WP_168107337.1">
    <property type="nucleotide sequence ID" value="NZ_VTOX01000003.1"/>
</dbReference>
<keyword evidence="5" id="KW-1185">Reference proteome</keyword>
<name>A0A7X6DFK1_9BURK</name>
<dbReference type="AlphaFoldDB" id="A0A7X6DFK1"/>
<protein>
    <submittedName>
        <fullName evidence="4">DUF3426 domain-containing protein</fullName>
    </submittedName>
</protein>
<evidence type="ECO:0000259" key="3">
    <source>
        <dbReference type="Pfam" id="PF13719"/>
    </source>
</evidence>
<reference evidence="4 5" key="1">
    <citation type="journal article" date="2020" name="Nature">
        <title>Bacterial chemolithoautotrophy via manganese oxidation.</title>
        <authorList>
            <person name="Yu H."/>
            <person name="Leadbetter J.R."/>
        </authorList>
    </citation>
    <scope>NUCLEOTIDE SEQUENCE [LARGE SCALE GENOMIC DNA]</scope>
    <source>
        <strain evidence="4 5">RBP-1</strain>
    </source>
</reference>
<evidence type="ECO:0000256" key="2">
    <source>
        <dbReference type="SAM" id="Phobius"/>
    </source>
</evidence>
<sequence>MPALITRCPACATMFKVVPDQLRVSEGWVRCGHCSEVFDASVHLQPAAAVAQAQEHEVQSGGAQPPPAGPEADPFDAGAGEAASAHDQIAAEEAPPLAAPDSEPASDLSPDSVVSSPLTEIDEELPDEEPDSLRLRAERQALQEDPLDRPFSLRREDLSAPAELTASEPPAGAAPLEELTFVRQARREARWQRPAVRGLLSLLALALVGLLGLQVAVQERDRLAAAEPALRPWLDRVCDPLDCRIAPPRRIEAIAIDGSTFNRLRPDAYRLEVTLKNQSAGQVALPAVELTLTDSEEQPVVRRVLMPGELGAARLALAARAEWSGTAAFALQDASLASRVAGYRVLAFYP</sequence>
<feature type="transmembrane region" description="Helical" evidence="2">
    <location>
        <begin position="196"/>
        <end position="217"/>
    </location>
</feature>
<evidence type="ECO:0000313" key="4">
    <source>
        <dbReference type="EMBL" id="NKE66217.1"/>
    </source>
</evidence>
<proteinExistence type="predicted"/>
<feature type="compositionally biased region" description="Low complexity" evidence="1">
    <location>
        <begin position="70"/>
        <end position="80"/>
    </location>
</feature>
<dbReference type="EMBL" id="VTOX01000003">
    <property type="protein sequence ID" value="NKE66217.1"/>
    <property type="molecule type" value="Genomic_DNA"/>
</dbReference>
<dbReference type="Pfam" id="PF11906">
    <property type="entry name" value="DUF3426"/>
    <property type="match status" value="1"/>
</dbReference>
<dbReference type="InterPro" id="IPR011723">
    <property type="entry name" value="Znf/thioredoxin_put"/>
</dbReference>
<dbReference type="Pfam" id="PF13719">
    <property type="entry name" value="Zn_ribbon_5"/>
    <property type="match status" value="1"/>
</dbReference>
<accession>A0A7X6DFK1</accession>
<feature type="compositionally biased region" description="Low complexity" evidence="1">
    <location>
        <begin position="49"/>
        <end position="63"/>
    </location>
</feature>
<dbReference type="NCBIfam" id="TIGR02098">
    <property type="entry name" value="MJ0042_CXXC"/>
    <property type="match status" value="1"/>
</dbReference>
<feature type="region of interest" description="Disordered" evidence="1">
    <location>
        <begin position="49"/>
        <end position="131"/>
    </location>
</feature>
<evidence type="ECO:0000256" key="1">
    <source>
        <dbReference type="SAM" id="MobiDB-lite"/>
    </source>
</evidence>
<keyword evidence="2" id="KW-0472">Membrane</keyword>
<dbReference type="Proteomes" id="UP000521868">
    <property type="component" value="Unassembled WGS sequence"/>
</dbReference>
<evidence type="ECO:0000313" key="5">
    <source>
        <dbReference type="Proteomes" id="UP000521868"/>
    </source>
</evidence>
<feature type="compositionally biased region" description="Acidic residues" evidence="1">
    <location>
        <begin position="120"/>
        <end position="130"/>
    </location>
</feature>
<feature type="domain" description="Zinc finger/thioredoxin putative" evidence="3">
    <location>
        <begin position="4"/>
        <end position="40"/>
    </location>
</feature>
<keyword evidence="2" id="KW-0812">Transmembrane</keyword>
<comment type="caution">
    <text evidence="4">The sequence shown here is derived from an EMBL/GenBank/DDBJ whole genome shotgun (WGS) entry which is preliminary data.</text>
</comment>
<gene>
    <name evidence="4" type="ORF">RAMLITH_10330</name>
</gene>
<feature type="compositionally biased region" description="Low complexity" evidence="1">
    <location>
        <begin position="91"/>
        <end position="119"/>
    </location>
</feature>